<dbReference type="Proteomes" id="UP000181976">
    <property type="component" value="Unassembled WGS sequence"/>
</dbReference>
<reference evidence="2 3" key="1">
    <citation type="submission" date="2016-10" db="EMBL/GenBank/DDBJ databases">
        <authorList>
            <person name="de Groot N.N."/>
        </authorList>
    </citation>
    <scope>NUCLEOTIDE SEQUENCE [LARGE SCALE GENOMIC DNA]</scope>
    <source>
        <strain evidence="2 3">DSM 19012</strain>
    </source>
</reference>
<organism evidence="2 3">
    <name type="scientific">Thermophagus xiamenensis</name>
    <dbReference type="NCBI Taxonomy" id="385682"/>
    <lineage>
        <taxon>Bacteria</taxon>
        <taxon>Pseudomonadati</taxon>
        <taxon>Bacteroidota</taxon>
        <taxon>Bacteroidia</taxon>
        <taxon>Marinilabiliales</taxon>
        <taxon>Marinilabiliaceae</taxon>
        <taxon>Thermophagus</taxon>
    </lineage>
</organism>
<feature type="region of interest" description="Disordered" evidence="1">
    <location>
        <begin position="39"/>
        <end position="58"/>
    </location>
</feature>
<protein>
    <recommendedName>
        <fullName evidence="4">MetA-pathway of phenol degradation</fullName>
    </recommendedName>
</protein>
<dbReference type="eggNOG" id="ENOG502ZN8N">
    <property type="taxonomic scope" value="Bacteria"/>
</dbReference>
<sequence>MVKHYLIVLILICFTLPDRSQAQIWPFRKKSQVEKATKDLEKRKQEAGEGNQFNRLQPFGQSRENMRDDYIWSAATAATSYPHAGNISVTTPARYGIKQGLELSTIPILNYWAPNIFVKNEISRGKIWVSSLHGVYTSWPGLKMVYNEKNFLLADSVSNVPRVVSFRNQIIISKPFFNKLSCYPHQPNLILSASLALDFGIPFDDEEIYLEDNLFKTPRSMSYAGTGWFGTFSFRADWHIVTQLYGRGEIRLLTGDFPSNLTFEQQSSLEYFPVNNLSVSAGYILGVGNIGPNSLKLLPFLDIAFYFGKKQDRQRGLFKQQMF</sequence>
<evidence type="ECO:0008006" key="4">
    <source>
        <dbReference type="Google" id="ProtNLM"/>
    </source>
</evidence>
<dbReference type="OrthoDB" id="1113697at2"/>
<evidence type="ECO:0000313" key="3">
    <source>
        <dbReference type="Proteomes" id="UP000181976"/>
    </source>
</evidence>
<proteinExistence type="predicted"/>
<evidence type="ECO:0000256" key="1">
    <source>
        <dbReference type="SAM" id="MobiDB-lite"/>
    </source>
</evidence>
<dbReference type="EMBL" id="FONA01000016">
    <property type="protein sequence ID" value="SFE67274.1"/>
    <property type="molecule type" value="Genomic_DNA"/>
</dbReference>
<dbReference type="InParanoid" id="A0A1I2CGA0"/>
<keyword evidence="3" id="KW-1185">Reference proteome</keyword>
<name>A0A1I2CGA0_9BACT</name>
<gene>
    <name evidence="2" type="ORF">SAMN05444380_11612</name>
</gene>
<dbReference type="RefSeq" id="WP_010527628.1">
    <property type="nucleotide sequence ID" value="NZ_AFSL01000056.1"/>
</dbReference>
<evidence type="ECO:0000313" key="2">
    <source>
        <dbReference type="EMBL" id="SFE67274.1"/>
    </source>
</evidence>
<dbReference type="STRING" id="385682.SAMN05444380_11612"/>
<dbReference type="AlphaFoldDB" id="A0A1I2CGA0"/>
<accession>A0A1I2CGA0</accession>